<organism evidence="1 2">
    <name type="scientific">Roseovarius halotolerans</name>
    <dbReference type="NCBI Taxonomy" id="505353"/>
    <lineage>
        <taxon>Bacteria</taxon>
        <taxon>Pseudomonadati</taxon>
        <taxon>Pseudomonadota</taxon>
        <taxon>Alphaproteobacteria</taxon>
        <taxon>Rhodobacterales</taxon>
        <taxon>Roseobacteraceae</taxon>
        <taxon>Roseovarius</taxon>
    </lineage>
</organism>
<dbReference type="PANTHER" id="PTHR22901">
    <property type="entry name" value="SIALATE O-ACETYLESTERASE"/>
    <property type="match status" value="1"/>
</dbReference>
<protein>
    <recommendedName>
        <fullName evidence="3">Bacterial Ig-like domain-containing protein</fullName>
    </recommendedName>
</protein>
<dbReference type="InterPro" id="IPR013783">
    <property type="entry name" value="Ig-like_fold"/>
</dbReference>
<sequence>MGIEYVARSNAGGVVRGAISDESATTGISGGGGQEISLNLRQFEIDRYQRDGSDLQITLADGRVVVLEGYFDADGAPQSRLFISADGYLNEVTLIEGDEGAVYAQYGPTEIWGKWSPSDDLIFLDSAEIIAPVAPGAAEGEETVSMLGAGLLGGTGLFGAAGAGAAGLVASSALMQAVGGGSGGTPAAGFVPAVSPDDDDGIAPSVNENGQVAIGGDDNQQDSITITGTAEPGSNVVVTIGDEELETTADADGNWEVVFEGDDFPEDGDYPVEVTITEPDGTETVLDGPQVVIDTTPPVIDVTGGTVAAGDIVNHQEYNEDGVVISGTGEPEAWVSVTIENVTRETEVLADGSWSVSFAPGLLPDGDYDADVTIVTGDAMGNTTTITETVSVDTIHPQLAINAGALGANGVINGDFVEPGGLVVTGTAEPGVRVYVEMAGQQREMLVGDDGTWQVTFDAAQFPETEFDATISAHTQDLAGNISTASEDVRIDLEVNSFTQSGQPGGLDGYINGDEIGGGFTLSGTVEAGSTVTMMFRNQSVPVQFLPDGTWTATVAGSQLPPGTYSELLTITAKDSAQNVKTLTRMINVDTEAGTLTLDAASIGDQGVINHDVYQDGVMVRGTADPYAWVEVDLDGVQYTTRANGSGNWQQFYSTQDLTPGEHFPVVTATITDPYENSATVSSTLHVDTRVDDLSLAPLQLPTTTGGRTVINRDSVDNGFQISGTVEPHSVVWVTIDDVTRQFTAGDDGQWHVTFEPGAIPGGQHDADLHIEVMDPVGNISTLEQTIFIDTVVQDVSQGEVTGSFNGIANLAAAQGGLEMNGTAEPGSRVELVLFNRRYLTTSDQDGDWAVTIPQDDLPAQEGTVGVTINVTDTAGNFESIPGSLTFDFVAPDQPDIVGYFRQGGGYRYVTTDMTADDITVHEVASDGSVNAVPIHSDDNPLFGETDHIFLDDQGNAASIPDGSHLVVTSTDTAGNSSATYLVPDEVNTSSVNLDNPDLAGLGIETIDLQFADRAELTVTEEQILALSDTSDTLLVEGGTDDTLIALGAQQVNGGAAEPVGYDIYTLGDDATIIVDERINVIDT</sequence>
<dbReference type="GO" id="GO:0001681">
    <property type="term" value="F:sialate O-acetylesterase activity"/>
    <property type="evidence" value="ECO:0007669"/>
    <property type="project" value="InterPro"/>
</dbReference>
<proteinExistence type="predicted"/>
<keyword evidence="2" id="KW-1185">Reference proteome</keyword>
<dbReference type="NCBIfam" id="NF033510">
    <property type="entry name" value="Ca_tandemer"/>
    <property type="match status" value="7"/>
</dbReference>
<reference evidence="1 2" key="1">
    <citation type="submission" date="2017-03" db="EMBL/GenBank/DDBJ databases">
        <authorList>
            <person name="Afonso C.L."/>
            <person name="Miller P.J."/>
            <person name="Scott M.A."/>
            <person name="Spackman E."/>
            <person name="Goraichik I."/>
            <person name="Dimitrov K.M."/>
            <person name="Suarez D.L."/>
            <person name="Swayne D.E."/>
        </authorList>
    </citation>
    <scope>NUCLEOTIDE SEQUENCE [LARGE SCALE GENOMIC DNA]</scope>
    <source>
        <strain evidence="1 2">CECT 8110</strain>
    </source>
</reference>
<dbReference type="EMBL" id="FWFU01000001">
    <property type="protein sequence ID" value="SLN17189.1"/>
    <property type="molecule type" value="Genomic_DNA"/>
</dbReference>
<gene>
    <name evidence="1" type="ORF">ROH8110_00474</name>
</gene>
<name>A0A1X6YCI9_9RHOB</name>
<dbReference type="Gene3D" id="2.60.40.10">
    <property type="entry name" value="Immunoglobulins"/>
    <property type="match status" value="7"/>
</dbReference>
<dbReference type="Proteomes" id="UP000193207">
    <property type="component" value="Unassembled WGS sequence"/>
</dbReference>
<accession>A0A1X6YCI9</accession>
<dbReference type="AlphaFoldDB" id="A0A1X6YCI9"/>
<dbReference type="InterPro" id="IPR039329">
    <property type="entry name" value="SIAE"/>
</dbReference>
<evidence type="ECO:0000313" key="1">
    <source>
        <dbReference type="EMBL" id="SLN17189.1"/>
    </source>
</evidence>
<evidence type="ECO:0008006" key="3">
    <source>
        <dbReference type="Google" id="ProtNLM"/>
    </source>
</evidence>
<dbReference type="GO" id="GO:0005975">
    <property type="term" value="P:carbohydrate metabolic process"/>
    <property type="evidence" value="ECO:0007669"/>
    <property type="project" value="TreeGrafter"/>
</dbReference>
<dbReference type="OrthoDB" id="7858035at2"/>
<evidence type="ECO:0000313" key="2">
    <source>
        <dbReference type="Proteomes" id="UP000193207"/>
    </source>
</evidence>
<dbReference type="RefSeq" id="WP_085816169.1">
    <property type="nucleotide sequence ID" value="NZ_FWFU01000001.1"/>
</dbReference>
<dbReference type="PANTHER" id="PTHR22901:SF0">
    <property type="entry name" value="SIALATE O-ACETYLESTERASE"/>
    <property type="match status" value="1"/>
</dbReference>